<dbReference type="Pfam" id="PF02649">
    <property type="entry name" value="GCHY-1"/>
    <property type="match status" value="1"/>
</dbReference>
<dbReference type="GO" id="GO:0046654">
    <property type="term" value="P:tetrahydrofolate biosynthetic process"/>
    <property type="evidence" value="ECO:0007669"/>
    <property type="project" value="UniProtKB-UniRule"/>
</dbReference>
<comment type="caution">
    <text evidence="3">The sequence shown here is derived from an EMBL/GenBank/DDBJ whole genome shotgun (WGS) entry which is preliminary data.</text>
</comment>
<evidence type="ECO:0000256" key="1">
    <source>
        <dbReference type="ARBA" id="ARBA00022801"/>
    </source>
</evidence>
<evidence type="ECO:0000313" key="3">
    <source>
        <dbReference type="EMBL" id="TSH90544.1"/>
    </source>
</evidence>
<comment type="pathway">
    <text evidence="2">Cofactor biosynthesis; 7,8-dihydroneopterin triphosphate biosynthesis; 7,8-dihydroneopterin triphosphate from GTP: step 1/1.</text>
</comment>
<dbReference type="UniPathway" id="UPA00848">
    <property type="reaction ID" value="UER00151"/>
</dbReference>
<dbReference type="GO" id="GO:0003934">
    <property type="term" value="F:GTP cyclohydrolase I activity"/>
    <property type="evidence" value="ECO:0007669"/>
    <property type="project" value="UniProtKB-UniRule"/>
</dbReference>
<sequence length="267" mass="29064">MNSPLDSALAMPDVQSSYDPRQIAIQRVGIRGVRHPFIVAGEDGEAMPTVADWTLTVALPADQKGTHMSRFVALLEKHRRTPADLDGFSAMAAEMLGLLNAQRGELIASFPYFINKTAPISGVQSLLDYAVTWTARATTGGVQREVKVVVPVTSLCPCSKTISQYGAHNQRSHVTVAVVLEEGEAFSMDGLIRAIESEGSCELWGLLKRTDEKFVTEHAYDNPKFVEDLVRDVAARIAIHPGVASYVVEAENFESIHNHSAYAVVEG</sequence>
<dbReference type="PANTHER" id="PTHR36445:SF1">
    <property type="entry name" value="GTP CYCLOHYDROLASE MPTA"/>
    <property type="match status" value="1"/>
</dbReference>
<dbReference type="NCBIfam" id="NF010200">
    <property type="entry name" value="PRK13674.1-1"/>
    <property type="match status" value="1"/>
</dbReference>
<dbReference type="AlphaFoldDB" id="A0A556ACD0"/>
<dbReference type="EMBL" id="VLTJ01000039">
    <property type="protein sequence ID" value="TSH90544.1"/>
    <property type="molecule type" value="Genomic_DNA"/>
</dbReference>
<gene>
    <name evidence="2" type="primary">folE2</name>
    <name evidence="3" type="ORF">FOZ76_22305</name>
</gene>
<organism evidence="3 4">
    <name type="scientific">Verticiella sediminum</name>
    <dbReference type="NCBI Taxonomy" id="1247510"/>
    <lineage>
        <taxon>Bacteria</taxon>
        <taxon>Pseudomonadati</taxon>
        <taxon>Pseudomonadota</taxon>
        <taxon>Betaproteobacteria</taxon>
        <taxon>Burkholderiales</taxon>
        <taxon>Alcaligenaceae</taxon>
        <taxon>Verticiella</taxon>
    </lineage>
</organism>
<dbReference type="Gene3D" id="3.10.270.10">
    <property type="entry name" value="Urate Oxidase"/>
    <property type="match status" value="1"/>
</dbReference>
<evidence type="ECO:0000256" key="2">
    <source>
        <dbReference type="HAMAP-Rule" id="MF_01527"/>
    </source>
</evidence>
<dbReference type="InterPro" id="IPR022838">
    <property type="entry name" value="GTP_cyclohydrolase_FolE2"/>
</dbReference>
<comment type="function">
    <text evidence="2">Converts GTP to 7,8-dihydroneopterin triphosphate.</text>
</comment>
<dbReference type="RefSeq" id="WP_143950461.1">
    <property type="nucleotide sequence ID" value="NZ_BAABMB010000003.1"/>
</dbReference>
<proteinExistence type="inferred from homology"/>
<keyword evidence="1 2" id="KW-0378">Hydrolase</keyword>
<feature type="site" description="May be catalytically important" evidence="2">
    <location>
        <position position="156"/>
    </location>
</feature>
<evidence type="ECO:0000313" key="4">
    <source>
        <dbReference type="Proteomes" id="UP000318405"/>
    </source>
</evidence>
<dbReference type="Proteomes" id="UP000318405">
    <property type="component" value="Unassembled WGS sequence"/>
</dbReference>
<dbReference type="OrthoDB" id="9774824at2"/>
<dbReference type="HAMAP" id="MF_01527_B">
    <property type="entry name" value="GTP_cyclohydrol_B"/>
    <property type="match status" value="1"/>
</dbReference>
<accession>A0A556ACD0</accession>
<dbReference type="PANTHER" id="PTHR36445">
    <property type="entry name" value="GTP CYCLOHYDROLASE MPTA"/>
    <property type="match status" value="1"/>
</dbReference>
<protein>
    <recommendedName>
        <fullName evidence="2">GTP cyclohydrolase FolE2</fullName>
        <ecNumber evidence="2">3.5.4.16</ecNumber>
    </recommendedName>
</protein>
<reference evidence="3 4" key="1">
    <citation type="submission" date="2019-07" db="EMBL/GenBank/DDBJ databases">
        <title>Qingshengfaniella alkalisoli gen. nov., sp. nov., isolated from saline soil.</title>
        <authorList>
            <person name="Xu L."/>
            <person name="Huang X.-X."/>
            <person name="Sun J.-Q."/>
        </authorList>
    </citation>
    <scope>NUCLEOTIDE SEQUENCE [LARGE SCALE GENOMIC DNA]</scope>
    <source>
        <strain evidence="3 4">DSM 27279</strain>
    </source>
</reference>
<comment type="catalytic activity">
    <reaction evidence="2">
        <text>GTP + H2O = 7,8-dihydroneopterin 3'-triphosphate + formate + H(+)</text>
        <dbReference type="Rhea" id="RHEA:17473"/>
        <dbReference type="ChEBI" id="CHEBI:15377"/>
        <dbReference type="ChEBI" id="CHEBI:15378"/>
        <dbReference type="ChEBI" id="CHEBI:15740"/>
        <dbReference type="ChEBI" id="CHEBI:37565"/>
        <dbReference type="ChEBI" id="CHEBI:58462"/>
        <dbReference type="EC" id="3.5.4.16"/>
    </reaction>
</comment>
<dbReference type="InterPro" id="IPR003801">
    <property type="entry name" value="GTP_cyclohydrolase_FolE2/MptA"/>
</dbReference>
<keyword evidence="4" id="KW-1185">Reference proteome</keyword>
<dbReference type="EC" id="3.5.4.16" evidence="2"/>
<comment type="similarity">
    <text evidence="2">Belongs to the GTP cyclohydrolase IV family.</text>
</comment>
<name>A0A556ACD0_9BURK</name>